<organism evidence="2 3">
    <name type="scientific">Actinoallomurus acaciae</name>
    <dbReference type="NCBI Taxonomy" id="502577"/>
    <lineage>
        <taxon>Bacteria</taxon>
        <taxon>Bacillati</taxon>
        <taxon>Actinomycetota</taxon>
        <taxon>Actinomycetes</taxon>
        <taxon>Streptosporangiales</taxon>
        <taxon>Thermomonosporaceae</taxon>
        <taxon>Actinoallomurus</taxon>
    </lineage>
</organism>
<protein>
    <recommendedName>
        <fullName evidence="4">Capsular polysaccharide biosynthesis protein</fullName>
    </recommendedName>
</protein>
<evidence type="ECO:0000256" key="1">
    <source>
        <dbReference type="SAM" id="MobiDB-lite"/>
    </source>
</evidence>
<accession>A0ABV5YSL0</accession>
<reference evidence="2 3" key="1">
    <citation type="submission" date="2024-09" db="EMBL/GenBank/DDBJ databases">
        <authorList>
            <person name="Sun Q."/>
            <person name="Mori K."/>
        </authorList>
    </citation>
    <scope>NUCLEOTIDE SEQUENCE [LARGE SCALE GENOMIC DNA]</scope>
    <source>
        <strain evidence="2 3">TBRC 0563</strain>
    </source>
</reference>
<dbReference type="Proteomes" id="UP001589627">
    <property type="component" value="Unassembled WGS sequence"/>
</dbReference>
<keyword evidence="3" id="KW-1185">Reference proteome</keyword>
<name>A0ABV5YSL0_9ACTN</name>
<dbReference type="EMBL" id="JBHLZP010000454">
    <property type="protein sequence ID" value="MFB9838028.1"/>
    <property type="molecule type" value="Genomic_DNA"/>
</dbReference>
<feature type="region of interest" description="Disordered" evidence="1">
    <location>
        <begin position="1"/>
        <end position="32"/>
    </location>
</feature>
<evidence type="ECO:0000313" key="3">
    <source>
        <dbReference type="Proteomes" id="UP001589627"/>
    </source>
</evidence>
<dbReference type="InterPro" id="IPR050445">
    <property type="entry name" value="Bact_polysacc_biosynth/exp"/>
</dbReference>
<dbReference type="PANTHER" id="PTHR32309:SF31">
    <property type="entry name" value="CAPSULAR EXOPOLYSACCHARIDE FAMILY"/>
    <property type="match status" value="1"/>
</dbReference>
<evidence type="ECO:0008006" key="4">
    <source>
        <dbReference type="Google" id="ProtNLM"/>
    </source>
</evidence>
<sequence>MASVTTSSTRSPARPPTREYDPAAIAPPDETPPDEVRLGRYWGFLRRQWPVLLVTVALGGAVGMVRSATVQHTYTSTVEVLCPQIAVETGLPPLSAGPFAAVDQKPSLETMDTEAQLATSGTVLEQLRRTPGFKMPADRLAGRVTVSAAPYSRVLIIGVRANRPGNARQGARVVGRTFVKVRNRVIGQYQTRNRQAINRRVSLLRAELKALPPDPTALTRITVRTRRQAMQRQIMDAQKQLAFGDVFAEVVKGADKPSRPDDPGSDVNRTSGMGTGLLAGLVIGLVRDRRPRRLRYARDVRRRIPVPVLTDTRREDLADSGRRLRNLAFAEDARTVLVTGMPGGTADAVAVSVAAAFAHGGAPTTLLRVADGQPPIYPAAEPAPAETDDGLGSFRVVALAINDGDRGLSQAVQRAHRGKGVVVISGPPLDTAEAVTLAALSDITLVTVALRVVTDRPLIAAISHLVSAGAPPRGIVIAQQPKETS</sequence>
<dbReference type="PANTHER" id="PTHR32309">
    <property type="entry name" value="TYROSINE-PROTEIN KINASE"/>
    <property type="match status" value="1"/>
</dbReference>
<dbReference type="RefSeq" id="WP_378211002.1">
    <property type="nucleotide sequence ID" value="NZ_JBHLZP010000454.1"/>
</dbReference>
<feature type="compositionally biased region" description="Basic and acidic residues" evidence="1">
    <location>
        <begin position="253"/>
        <end position="262"/>
    </location>
</feature>
<feature type="compositionally biased region" description="Polar residues" evidence="1">
    <location>
        <begin position="1"/>
        <end position="11"/>
    </location>
</feature>
<comment type="caution">
    <text evidence="2">The sequence shown here is derived from an EMBL/GenBank/DDBJ whole genome shotgun (WGS) entry which is preliminary data.</text>
</comment>
<proteinExistence type="predicted"/>
<gene>
    <name evidence="2" type="ORF">ACFFNX_38280</name>
</gene>
<evidence type="ECO:0000313" key="2">
    <source>
        <dbReference type="EMBL" id="MFB9838028.1"/>
    </source>
</evidence>
<feature type="region of interest" description="Disordered" evidence="1">
    <location>
        <begin position="253"/>
        <end position="272"/>
    </location>
</feature>